<evidence type="ECO:0000313" key="2">
    <source>
        <dbReference type="EMBL" id="HIQ97761.1"/>
    </source>
</evidence>
<evidence type="ECO:0000259" key="1">
    <source>
        <dbReference type="Pfam" id="PF00668"/>
    </source>
</evidence>
<dbReference type="PANTHER" id="PTHR45527:SF1">
    <property type="entry name" value="FATTY ACID SYNTHASE"/>
    <property type="match status" value="1"/>
</dbReference>
<dbReference type="GO" id="GO:0003824">
    <property type="term" value="F:catalytic activity"/>
    <property type="evidence" value="ECO:0007669"/>
    <property type="project" value="InterPro"/>
</dbReference>
<evidence type="ECO:0000313" key="3">
    <source>
        <dbReference type="Proteomes" id="UP000886886"/>
    </source>
</evidence>
<dbReference type="InterPro" id="IPR023213">
    <property type="entry name" value="CAT-like_dom_sf"/>
</dbReference>
<reference evidence="2" key="1">
    <citation type="submission" date="2020-10" db="EMBL/GenBank/DDBJ databases">
        <authorList>
            <person name="Gilroy R."/>
        </authorList>
    </citation>
    <scope>NUCLEOTIDE SEQUENCE</scope>
    <source>
        <strain evidence="2">ChiSjej3B21-11622</strain>
    </source>
</reference>
<dbReference type="Proteomes" id="UP000886886">
    <property type="component" value="Unassembled WGS sequence"/>
</dbReference>
<reference evidence="2" key="2">
    <citation type="journal article" date="2021" name="PeerJ">
        <title>Extensive microbial diversity within the chicken gut microbiome revealed by metagenomics and culture.</title>
        <authorList>
            <person name="Gilroy R."/>
            <person name="Ravi A."/>
            <person name="Getino M."/>
            <person name="Pursley I."/>
            <person name="Horton D.L."/>
            <person name="Alikhan N.F."/>
            <person name="Baker D."/>
            <person name="Gharbi K."/>
            <person name="Hall N."/>
            <person name="Watson M."/>
            <person name="Adriaenssens E.M."/>
            <person name="Foster-Nyarko E."/>
            <person name="Jarju S."/>
            <person name="Secka A."/>
            <person name="Antonio M."/>
            <person name="Oren A."/>
            <person name="Chaudhuri R.R."/>
            <person name="La Ragione R."/>
            <person name="Hildebrand F."/>
            <person name="Pallen M.J."/>
        </authorList>
    </citation>
    <scope>NUCLEOTIDE SEQUENCE</scope>
    <source>
        <strain evidence="2">ChiSjej3B21-11622</strain>
    </source>
</reference>
<protein>
    <submittedName>
        <fullName evidence="2">Peptide synthetase</fullName>
    </submittedName>
</protein>
<dbReference type="GO" id="GO:0008610">
    <property type="term" value="P:lipid biosynthetic process"/>
    <property type="evidence" value="ECO:0007669"/>
    <property type="project" value="UniProtKB-ARBA"/>
</dbReference>
<dbReference type="AlphaFoldDB" id="A0A9D1D1N4"/>
<dbReference type="PANTHER" id="PTHR45527">
    <property type="entry name" value="NONRIBOSOMAL PEPTIDE SYNTHETASE"/>
    <property type="match status" value="1"/>
</dbReference>
<feature type="domain" description="Condensation" evidence="1">
    <location>
        <begin position="8"/>
        <end position="461"/>
    </location>
</feature>
<dbReference type="SUPFAM" id="SSF52777">
    <property type="entry name" value="CoA-dependent acyltransferases"/>
    <property type="match status" value="2"/>
</dbReference>
<dbReference type="GO" id="GO:0005737">
    <property type="term" value="C:cytoplasm"/>
    <property type="evidence" value="ECO:0007669"/>
    <property type="project" value="TreeGrafter"/>
</dbReference>
<dbReference type="GO" id="GO:0043041">
    <property type="term" value="P:amino acid activation for nonribosomal peptide biosynthetic process"/>
    <property type="evidence" value="ECO:0007669"/>
    <property type="project" value="TreeGrafter"/>
</dbReference>
<dbReference type="GO" id="GO:0044550">
    <property type="term" value="P:secondary metabolite biosynthetic process"/>
    <property type="evidence" value="ECO:0007669"/>
    <property type="project" value="TreeGrafter"/>
</dbReference>
<sequence length="465" mass="54223">MKTRFGYKVYPLTAAQRLHFFSQKSCPKKQLLNIGTSVTIGTDVNFEELKKAIYEAYARCESMRLRFAEDKEGNCFQYVVKAEERDIEYVNFMGQTMDEAERVMKEWTEIPFETKDSPQNRVVMITTPDGFNGIYMLVNHMTMDAQSLICFIKDVIELYCHNMYEGVEAPKPMASYLEQLKKDLEYEAGSKAQQRDREFFYKLIESSEPLYNDIDGSERLNKLRKEKNNPNICSVVDGLDNVTADIAVFHLEAEPTKRLMDFCREREVSMVCLLMMGLRTYFQKFNGSPDVSIVTTVARRATVKEKKCGGSRIHCFPFRTIVDEDKTFMDGLNIIRDGQNQIFRHANFNPVEYYAHRGEFYHNMGETYEPMSLTYQPLTLQEKGLTKIGDIPYKTKWYSNGVAAQRLYLTVMHRPEDNGMDFSFEHQLGAFTYEKLEYFYYYICKILFKGIENPDLSVKDIINLV</sequence>
<proteinExistence type="predicted"/>
<accession>A0A9D1D1N4</accession>
<comment type="caution">
    <text evidence="2">The sequence shown here is derived from an EMBL/GenBank/DDBJ whole genome shotgun (WGS) entry which is preliminary data.</text>
</comment>
<organism evidence="2 3">
    <name type="scientific">Candidatus Limivivens merdigallinarum</name>
    <dbReference type="NCBI Taxonomy" id="2840859"/>
    <lineage>
        <taxon>Bacteria</taxon>
        <taxon>Bacillati</taxon>
        <taxon>Bacillota</taxon>
        <taxon>Clostridia</taxon>
        <taxon>Lachnospirales</taxon>
        <taxon>Lachnospiraceae</taxon>
        <taxon>Lachnospiraceae incertae sedis</taxon>
        <taxon>Candidatus Limivivens</taxon>
    </lineage>
</organism>
<gene>
    <name evidence="2" type="ORF">IAB26_14530</name>
</gene>
<dbReference type="InterPro" id="IPR001242">
    <property type="entry name" value="Condensation_dom"/>
</dbReference>
<dbReference type="Gene3D" id="3.30.559.10">
    <property type="entry name" value="Chloramphenicol acetyltransferase-like domain"/>
    <property type="match status" value="1"/>
</dbReference>
<dbReference type="Pfam" id="PF00668">
    <property type="entry name" value="Condensation"/>
    <property type="match status" value="1"/>
</dbReference>
<name>A0A9D1D1N4_9FIRM</name>
<dbReference type="GO" id="GO:0031177">
    <property type="term" value="F:phosphopantetheine binding"/>
    <property type="evidence" value="ECO:0007669"/>
    <property type="project" value="TreeGrafter"/>
</dbReference>
<dbReference type="EMBL" id="DVFT01000214">
    <property type="protein sequence ID" value="HIQ97761.1"/>
    <property type="molecule type" value="Genomic_DNA"/>
</dbReference>
<dbReference type="Gene3D" id="3.30.559.30">
    <property type="entry name" value="Nonribosomal peptide synthetase, condensation domain"/>
    <property type="match status" value="1"/>
</dbReference>